<evidence type="ECO:0000313" key="4">
    <source>
        <dbReference type="Proteomes" id="UP000198415"/>
    </source>
</evidence>
<feature type="transmembrane region" description="Helical" evidence="2">
    <location>
        <begin position="40"/>
        <end position="60"/>
    </location>
</feature>
<dbReference type="AlphaFoldDB" id="A0A239F1N0"/>
<feature type="region of interest" description="Disordered" evidence="1">
    <location>
        <begin position="63"/>
        <end position="95"/>
    </location>
</feature>
<dbReference type="EMBL" id="FZNR01000017">
    <property type="protein sequence ID" value="SNS50745.1"/>
    <property type="molecule type" value="Genomic_DNA"/>
</dbReference>
<proteinExistence type="predicted"/>
<gene>
    <name evidence="3" type="ORF">SAMN06264365_11733</name>
</gene>
<keyword evidence="2" id="KW-0812">Transmembrane</keyword>
<evidence type="ECO:0000313" key="3">
    <source>
        <dbReference type="EMBL" id="SNS50745.1"/>
    </source>
</evidence>
<dbReference type="Proteomes" id="UP000198415">
    <property type="component" value="Unassembled WGS sequence"/>
</dbReference>
<name>A0A239F1N0_9ACTN</name>
<sequence>MIDLDLLRRELSETATEVGTVDLRERALATSHRIRIRRTAATTVAGLAVVALALGTAVAIRDDRSPAPPAVTPSPTLLPTEPPDSQPDLGPFESGTITVPSWGSVPIADCSAGRMTLRNGQEPDDVHRPVNIRSYIVVDVDQDGTEDYVAHMTCGEGPEAGGSQVVAFRLDGKELRPIGRIVGTQDGFGMMDYLEVRDGGRVAVLVAKEYTDGGEDSVPNQWRTYAWRQGKFQQVDGPTTFPAKPPAARLSIVPSTLAFRPAGKGFSGQMTVTVRNDGDIDVARLEFKLILPGQVQPAGGDWAGCTVPAESDPDDDATVLVCAVAGPRARSQVSIPYTFVATEKPVPVEDEIGLSNHYVQTRQLPPFGGQVLINDFDAEIPISLP</sequence>
<accession>A0A239F1N0</accession>
<evidence type="ECO:0000256" key="1">
    <source>
        <dbReference type="SAM" id="MobiDB-lite"/>
    </source>
</evidence>
<keyword evidence="2" id="KW-0472">Membrane</keyword>
<dbReference type="RefSeq" id="WP_089297133.1">
    <property type="nucleotide sequence ID" value="NZ_BOMU01000082.1"/>
</dbReference>
<keyword evidence="2" id="KW-1133">Transmembrane helix</keyword>
<dbReference type="OrthoDB" id="3403968at2"/>
<keyword evidence="4" id="KW-1185">Reference proteome</keyword>
<evidence type="ECO:0000256" key="2">
    <source>
        <dbReference type="SAM" id="Phobius"/>
    </source>
</evidence>
<protein>
    <submittedName>
        <fullName evidence="3">Uncharacterized protein</fullName>
    </submittedName>
</protein>
<reference evidence="3 4" key="1">
    <citation type="submission" date="2017-06" db="EMBL/GenBank/DDBJ databases">
        <authorList>
            <person name="Kim H.J."/>
            <person name="Triplett B.A."/>
        </authorList>
    </citation>
    <scope>NUCLEOTIDE SEQUENCE [LARGE SCALE GENOMIC DNA]</scope>
    <source>
        <strain evidence="3 4">DSM 43151</strain>
    </source>
</reference>
<organism evidence="3 4">
    <name type="scientific">Actinoplanes regularis</name>
    <dbReference type="NCBI Taxonomy" id="52697"/>
    <lineage>
        <taxon>Bacteria</taxon>
        <taxon>Bacillati</taxon>
        <taxon>Actinomycetota</taxon>
        <taxon>Actinomycetes</taxon>
        <taxon>Micromonosporales</taxon>
        <taxon>Micromonosporaceae</taxon>
        <taxon>Actinoplanes</taxon>
    </lineage>
</organism>